<proteinExistence type="predicted"/>
<evidence type="ECO:0000313" key="1">
    <source>
        <dbReference type="EMBL" id="HGE75381.1"/>
    </source>
</evidence>
<sequence length="125" mass="14161">MNRLVGSISKFGTLYSQSTQMENQLTNYSSLLNAKKISISELKNKLLQIMPNASFKIAGDTLSLQSQISVNPYVLINLLSQFTNVDVIGLQFQSDSPIFYEYRNYDQKMVPKYSLKIFTVKVYGG</sequence>
<dbReference type="AlphaFoldDB" id="A0A7V3RF00"/>
<gene>
    <name evidence="1" type="ORF">ENX73_04575</name>
</gene>
<protein>
    <submittedName>
        <fullName evidence="1">Uncharacterized protein</fullName>
    </submittedName>
</protein>
<organism evidence="1">
    <name type="scientific">Mesoaciditoga lauensis</name>
    <dbReference type="NCBI Taxonomy" id="1495039"/>
    <lineage>
        <taxon>Bacteria</taxon>
        <taxon>Thermotogati</taxon>
        <taxon>Thermotogota</taxon>
        <taxon>Thermotogae</taxon>
        <taxon>Mesoaciditogales</taxon>
        <taxon>Mesoaciditogaceae</taxon>
        <taxon>Mesoaciditoga</taxon>
    </lineage>
</organism>
<name>A0A7V3RF00_9BACT</name>
<accession>A0A7V3RF00</accession>
<dbReference type="EMBL" id="DTPE01000184">
    <property type="protein sequence ID" value="HGE75381.1"/>
    <property type="molecule type" value="Genomic_DNA"/>
</dbReference>
<comment type="caution">
    <text evidence="1">The sequence shown here is derived from an EMBL/GenBank/DDBJ whole genome shotgun (WGS) entry which is preliminary data.</text>
</comment>
<reference evidence="1" key="1">
    <citation type="journal article" date="2020" name="mSystems">
        <title>Genome- and Community-Level Interaction Insights into Carbon Utilization and Element Cycling Functions of Hydrothermarchaeota in Hydrothermal Sediment.</title>
        <authorList>
            <person name="Zhou Z."/>
            <person name="Liu Y."/>
            <person name="Xu W."/>
            <person name="Pan J."/>
            <person name="Luo Z.H."/>
            <person name="Li M."/>
        </authorList>
    </citation>
    <scope>NUCLEOTIDE SEQUENCE [LARGE SCALE GENOMIC DNA]</scope>
    <source>
        <strain evidence="1">SpSt-966</strain>
    </source>
</reference>